<name>A0A9W6T301_CANBO</name>
<evidence type="ECO:0000313" key="3">
    <source>
        <dbReference type="EMBL" id="GME74614.1"/>
    </source>
</evidence>
<keyword evidence="4" id="KW-1185">Reference proteome</keyword>
<comment type="caution">
    <text evidence="3">The sequence shown here is derived from an EMBL/GenBank/DDBJ whole genome shotgun (WGS) entry which is preliminary data.</text>
</comment>
<dbReference type="PROSITE" id="PS51820">
    <property type="entry name" value="PA14"/>
    <property type="match status" value="1"/>
</dbReference>
<gene>
    <name evidence="3" type="ORF">Cboi02_000447300</name>
</gene>
<reference evidence="3" key="1">
    <citation type="submission" date="2023-04" db="EMBL/GenBank/DDBJ databases">
        <title>Candida boidinii NBRC 10035.</title>
        <authorList>
            <person name="Ichikawa N."/>
            <person name="Sato H."/>
            <person name="Tonouchi N."/>
        </authorList>
    </citation>
    <scope>NUCLEOTIDE SEQUENCE</scope>
    <source>
        <strain evidence="3">NBRC 10035</strain>
    </source>
</reference>
<keyword evidence="1" id="KW-0732">Signal</keyword>
<protein>
    <submittedName>
        <fullName evidence="3">Unnamed protein product</fullName>
    </submittedName>
</protein>
<dbReference type="AlphaFoldDB" id="A0A9W6T301"/>
<proteinExistence type="predicted"/>
<accession>A0A9W6T301</accession>
<dbReference type="Pfam" id="PF10528">
    <property type="entry name" value="GLEYA"/>
    <property type="match status" value="1"/>
</dbReference>
<sequence length="457" mass="48769">MKLLKLILFSLSFFLSVSLSADTTIDSNYGCHIPSGYLSQGFDVKIYKYSKSDQAFLTPSFYYSMYTTTPLVTQTTGVQGVPSLNLNVLTKTRTTQWGVVFAPNNFLAEFTTYLIPPATGFYQFIFNKVDDGCMAFLGTGAFQCCDSNNVGVDAANNQILYATWVYKIDGPTGDTANVYLSGNVAYPMRIVYMNQDGYGTFSFDIKGPSGKSLPLAQYLYRVPPSVSPSQCVTSTIAIPQTTVSTICPSCTRHTVTTIEYVTSSTTSEPQQVIIVNDPPQSTTTISKPCETCVSPYTTTVYEYITTGTTSIPEKIVIVSVPYRTVSTTIPCTDCTGPATITTESVVSTGSSLETVVEVIVSTPASTIYTTVPCTTCTGPVTITTESVVSTGSSLETVVEVIVSTPLSTVYTTVPCPSCTGPVTITTESVVTAGSSLETVVKVILSTPVSTLTTTVPS</sequence>
<dbReference type="Proteomes" id="UP001165120">
    <property type="component" value="Unassembled WGS sequence"/>
</dbReference>
<feature type="domain" description="PA14" evidence="2">
    <location>
        <begin position="56"/>
        <end position="219"/>
    </location>
</feature>
<organism evidence="3 4">
    <name type="scientific">Candida boidinii</name>
    <name type="common">Yeast</name>
    <dbReference type="NCBI Taxonomy" id="5477"/>
    <lineage>
        <taxon>Eukaryota</taxon>
        <taxon>Fungi</taxon>
        <taxon>Dikarya</taxon>
        <taxon>Ascomycota</taxon>
        <taxon>Saccharomycotina</taxon>
        <taxon>Pichiomycetes</taxon>
        <taxon>Pichiales</taxon>
        <taxon>Pichiaceae</taxon>
        <taxon>Ogataea</taxon>
        <taxon>Ogataea/Candida clade</taxon>
    </lineage>
</organism>
<dbReference type="Gene3D" id="2.60.120.1560">
    <property type="match status" value="1"/>
</dbReference>
<evidence type="ECO:0000313" key="4">
    <source>
        <dbReference type="Proteomes" id="UP001165120"/>
    </source>
</evidence>
<dbReference type="EMBL" id="BSXN01001818">
    <property type="protein sequence ID" value="GME74614.1"/>
    <property type="molecule type" value="Genomic_DNA"/>
</dbReference>
<dbReference type="InterPro" id="IPR018871">
    <property type="entry name" value="GLEYA_adhesin_domain"/>
</dbReference>
<dbReference type="InterPro" id="IPR037524">
    <property type="entry name" value="PA14/GLEYA"/>
</dbReference>
<evidence type="ECO:0000259" key="2">
    <source>
        <dbReference type="PROSITE" id="PS51820"/>
    </source>
</evidence>
<feature type="signal peptide" evidence="1">
    <location>
        <begin position="1"/>
        <end position="20"/>
    </location>
</feature>
<feature type="chain" id="PRO_5040842773" evidence="1">
    <location>
        <begin position="21"/>
        <end position="457"/>
    </location>
</feature>
<evidence type="ECO:0000256" key="1">
    <source>
        <dbReference type="SAM" id="SignalP"/>
    </source>
</evidence>